<dbReference type="EMBL" id="JBHUHY010000017">
    <property type="protein sequence ID" value="MFD2188639.1"/>
    <property type="molecule type" value="Genomic_DNA"/>
</dbReference>
<dbReference type="CDD" id="cd03801">
    <property type="entry name" value="GT4_PimA-like"/>
    <property type="match status" value="1"/>
</dbReference>
<dbReference type="GO" id="GO:0016757">
    <property type="term" value="F:glycosyltransferase activity"/>
    <property type="evidence" value="ECO:0007669"/>
    <property type="project" value="UniProtKB-KW"/>
</dbReference>
<evidence type="ECO:0000259" key="1">
    <source>
        <dbReference type="Pfam" id="PF00534"/>
    </source>
</evidence>
<proteinExistence type="predicted"/>
<dbReference type="PANTHER" id="PTHR12526:SF630">
    <property type="entry name" value="GLYCOSYLTRANSFERASE"/>
    <property type="match status" value="1"/>
</dbReference>
<dbReference type="Gene3D" id="3.40.50.2000">
    <property type="entry name" value="Glycogen Phosphorylase B"/>
    <property type="match status" value="2"/>
</dbReference>
<dbReference type="Pfam" id="PF00534">
    <property type="entry name" value="Glycos_transf_1"/>
    <property type="match status" value="1"/>
</dbReference>
<feature type="domain" description="Glycosyl transferase family 1" evidence="1">
    <location>
        <begin position="177"/>
        <end position="343"/>
    </location>
</feature>
<dbReference type="SUPFAM" id="SSF53756">
    <property type="entry name" value="UDP-Glycosyltransferase/glycogen phosphorylase"/>
    <property type="match status" value="1"/>
</dbReference>
<dbReference type="EC" id="2.4.-.-" evidence="3"/>
<gene>
    <name evidence="3" type="ORF">ACFSJT_17665</name>
</gene>
<dbReference type="InterPro" id="IPR028098">
    <property type="entry name" value="Glyco_trans_4-like_N"/>
</dbReference>
<sequence>MHILHLSAVTNWGGGENHIENLCFELKESNPEIKNTILCARNTPFHRRLEKTELNFITAPLKIKIDPRYFLKIGAFCKKENVDLIHIHEPSALFAAILADKLYGLPPFVFSKKTSFPIKQRKKTLYKYNYPKIRKILCVSDETKRVAEKAIVDQDKLLTIYHGTNLKTKSTETPFQLKEKYGIAEDKIVIGNIGNHIKAKHLETLIDVANIIINKKKNTNFIFVQIGTFSERTEALLDKVKSLSLEEHIIFLGYTPNASNFISQFDISLITSQSEGIPQFIYESMYHKTPVISTDVGGISEAVEHKINGLLAPVYDTETLTKHILQLSKNPQLSKEFTEISYKKLLEMFTTSIMAEQTLNVYKTVLNYD</sequence>
<accession>A0ABW5B012</accession>
<name>A0ABW5B012_9FLAO</name>
<protein>
    <submittedName>
        <fullName evidence="3">Glycosyltransferase family 4 protein</fullName>
        <ecNumber evidence="3">2.4.-.-</ecNumber>
    </submittedName>
</protein>
<evidence type="ECO:0000313" key="3">
    <source>
        <dbReference type="EMBL" id="MFD2188639.1"/>
    </source>
</evidence>
<dbReference type="Proteomes" id="UP001597344">
    <property type="component" value="Unassembled WGS sequence"/>
</dbReference>
<organism evidence="3 4">
    <name type="scientific">Aquimarina celericrescens</name>
    <dbReference type="NCBI Taxonomy" id="1964542"/>
    <lineage>
        <taxon>Bacteria</taxon>
        <taxon>Pseudomonadati</taxon>
        <taxon>Bacteroidota</taxon>
        <taxon>Flavobacteriia</taxon>
        <taxon>Flavobacteriales</taxon>
        <taxon>Flavobacteriaceae</taxon>
        <taxon>Aquimarina</taxon>
    </lineage>
</organism>
<evidence type="ECO:0000259" key="2">
    <source>
        <dbReference type="Pfam" id="PF13439"/>
    </source>
</evidence>
<dbReference type="InterPro" id="IPR001296">
    <property type="entry name" value="Glyco_trans_1"/>
</dbReference>
<keyword evidence="3" id="KW-0328">Glycosyltransferase</keyword>
<evidence type="ECO:0000313" key="4">
    <source>
        <dbReference type="Proteomes" id="UP001597344"/>
    </source>
</evidence>
<dbReference type="Pfam" id="PF13439">
    <property type="entry name" value="Glyco_transf_4"/>
    <property type="match status" value="1"/>
</dbReference>
<keyword evidence="3" id="KW-0808">Transferase</keyword>
<feature type="domain" description="Glycosyltransferase subfamily 4-like N-terminal" evidence="2">
    <location>
        <begin position="12"/>
        <end position="166"/>
    </location>
</feature>
<dbReference type="RefSeq" id="WP_378321664.1">
    <property type="nucleotide sequence ID" value="NZ_JBHUHY010000017.1"/>
</dbReference>
<keyword evidence="4" id="KW-1185">Reference proteome</keyword>
<dbReference type="PANTHER" id="PTHR12526">
    <property type="entry name" value="GLYCOSYLTRANSFERASE"/>
    <property type="match status" value="1"/>
</dbReference>
<reference evidence="4" key="1">
    <citation type="journal article" date="2019" name="Int. J. Syst. Evol. Microbiol.">
        <title>The Global Catalogue of Microorganisms (GCM) 10K type strain sequencing project: providing services to taxonomists for standard genome sequencing and annotation.</title>
        <authorList>
            <consortium name="The Broad Institute Genomics Platform"/>
            <consortium name="The Broad Institute Genome Sequencing Center for Infectious Disease"/>
            <person name="Wu L."/>
            <person name="Ma J."/>
        </authorList>
    </citation>
    <scope>NUCLEOTIDE SEQUENCE [LARGE SCALE GENOMIC DNA]</scope>
    <source>
        <strain evidence="4">DT92</strain>
    </source>
</reference>
<comment type="caution">
    <text evidence="3">The sequence shown here is derived from an EMBL/GenBank/DDBJ whole genome shotgun (WGS) entry which is preliminary data.</text>
</comment>